<gene>
    <name evidence="7" type="ORF">FJM51_09700</name>
</gene>
<evidence type="ECO:0000256" key="4">
    <source>
        <dbReference type="ARBA" id="ARBA00022691"/>
    </source>
</evidence>
<feature type="domain" description="DUF7884" evidence="6">
    <location>
        <begin position="14"/>
        <end position="81"/>
    </location>
</feature>
<dbReference type="CDD" id="cd02440">
    <property type="entry name" value="AdoMet_MTases"/>
    <property type="match status" value="1"/>
</dbReference>
<dbReference type="InterPro" id="IPR050723">
    <property type="entry name" value="CFA/CMAS"/>
</dbReference>
<dbReference type="Pfam" id="PF02353">
    <property type="entry name" value="CMAS"/>
    <property type="match status" value="1"/>
</dbReference>
<evidence type="ECO:0000259" key="6">
    <source>
        <dbReference type="Pfam" id="PF25371"/>
    </source>
</evidence>
<keyword evidence="8" id="KW-1185">Reference proteome</keyword>
<evidence type="ECO:0000256" key="1">
    <source>
        <dbReference type="ARBA" id="ARBA00010815"/>
    </source>
</evidence>
<keyword evidence="5" id="KW-0443">Lipid metabolism</keyword>
<dbReference type="SUPFAM" id="SSF53335">
    <property type="entry name" value="S-adenosyl-L-methionine-dependent methyltransferases"/>
    <property type="match status" value="1"/>
</dbReference>
<name>A0A501WQ74_9RHOB</name>
<dbReference type="InterPro" id="IPR029063">
    <property type="entry name" value="SAM-dependent_MTases_sf"/>
</dbReference>
<reference evidence="7 8" key="1">
    <citation type="submission" date="2019-06" db="EMBL/GenBank/DDBJ databases">
        <title>A novel bacterium of genus Amaricoccus, isolated from marine sediment.</title>
        <authorList>
            <person name="Huang H."/>
            <person name="Mo K."/>
            <person name="Hu Y."/>
        </authorList>
    </citation>
    <scope>NUCLEOTIDE SEQUENCE [LARGE SCALE GENOMIC DNA]</scope>
    <source>
        <strain evidence="7 8">HB172011</strain>
    </source>
</reference>
<sequence>MLEQRLDSALRGQITDGSISVTFPSGQTRAYGNGADPGISISIRDTGALRAIALDPTLAVPEMYMEGRLTIERGDPYDLIALFKSNTAPERATAGAVIGDTVRAVLRAPKAHGITLGAARANVAHHYDLSEELYRLFLDDDMQYSCAFFEREDMSLDEAQLAKKRLIAAKMLVEPGARVLDIGCGWGGMALYLARVCDARVTGITLSQEQLRVATARAEALGLSDRVSFELRDYREMVGEFDNIVSVGMFEHVGQRQFPVFFETASRLLAPEGTMLLHAIGQPTPPRYNQPFIEKYIFPGGHIPALSQVLPFVEKAGLLLRDIEILTLHYAKTLAAWRERFNAARDKVLALYDERFIRMWDFYLAGSEASFRHDNFHVFHLQLVRDQERIPLTRAYIPRELARLRGIEAGIPDYAALHSGAGLAEVPGRMRETG</sequence>
<evidence type="ECO:0000313" key="7">
    <source>
        <dbReference type="EMBL" id="TPE51498.1"/>
    </source>
</evidence>
<evidence type="ECO:0000256" key="2">
    <source>
        <dbReference type="ARBA" id="ARBA00022603"/>
    </source>
</evidence>
<dbReference type="PANTHER" id="PTHR43667">
    <property type="entry name" value="CYCLOPROPANE-FATTY-ACYL-PHOSPHOLIPID SYNTHASE"/>
    <property type="match status" value="1"/>
</dbReference>
<accession>A0A501WQ74</accession>
<dbReference type="Gene3D" id="3.40.50.150">
    <property type="entry name" value="Vaccinia Virus protein VP39"/>
    <property type="match status" value="1"/>
</dbReference>
<evidence type="ECO:0000313" key="8">
    <source>
        <dbReference type="Proteomes" id="UP000319255"/>
    </source>
</evidence>
<dbReference type="Proteomes" id="UP000319255">
    <property type="component" value="Unassembled WGS sequence"/>
</dbReference>
<evidence type="ECO:0000256" key="3">
    <source>
        <dbReference type="ARBA" id="ARBA00022679"/>
    </source>
</evidence>
<dbReference type="RefSeq" id="WP_140453934.1">
    <property type="nucleotide sequence ID" value="NZ_VFRP01000007.1"/>
</dbReference>
<comment type="caution">
    <text evidence="7">The sequence shown here is derived from an EMBL/GenBank/DDBJ whole genome shotgun (WGS) entry which is preliminary data.</text>
</comment>
<keyword evidence="3 7" id="KW-0808">Transferase</keyword>
<dbReference type="GO" id="GO:0008168">
    <property type="term" value="F:methyltransferase activity"/>
    <property type="evidence" value="ECO:0007669"/>
    <property type="project" value="UniProtKB-KW"/>
</dbReference>
<evidence type="ECO:0000256" key="5">
    <source>
        <dbReference type="ARBA" id="ARBA00023098"/>
    </source>
</evidence>
<dbReference type="AlphaFoldDB" id="A0A501WQ74"/>
<dbReference type="OrthoDB" id="9782855at2"/>
<dbReference type="PANTHER" id="PTHR43667:SF1">
    <property type="entry name" value="CYCLOPROPANE-FATTY-ACYL-PHOSPHOLIPID SYNTHASE"/>
    <property type="match status" value="1"/>
</dbReference>
<keyword evidence="2 7" id="KW-0489">Methyltransferase</keyword>
<dbReference type="InterPro" id="IPR057206">
    <property type="entry name" value="DUF7884"/>
</dbReference>
<dbReference type="Pfam" id="PF25371">
    <property type="entry name" value="DUF7884"/>
    <property type="match status" value="1"/>
</dbReference>
<dbReference type="GO" id="GO:0032259">
    <property type="term" value="P:methylation"/>
    <property type="evidence" value="ECO:0007669"/>
    <property type="project" value="UniProtKB-KW"/>
</dbReference>
<keyword evidence="4" id="KW-0949">S-adenosyl-L-methionine</keyword>
<dbReference type="GO" id="GO:0008610">
    <property type="term" value="P:lipid biosynthetic process"/>
    <property type="evidence" value="ECO:0007669"/>
    <property type="project" value="InterPro"/>
</dbReference>
<protein>
    <submittedName>
        <fullName evidence="7">Class I SAM-dependent methyltransferase</fullName>
    </submittedName>
</protein>
<dbReference type="PIRSF" id="PIRSF003085">
    <property type="entry name" value="CMAS"/>
    <property type="match status" value="1"/>
</dbReference>
<proteinExistence type="inferred from homology"/>
<organism evidence="7 8">
    <name type="scientific">Amaricoccus solimangrovi</name>
    <dbReference type="NCBI Taxonomy" id="2589815"/>
    <lineage>
        <taxon>Bacteria</taxon>
        <taxon>Pseudomonadati</taxon>
        <taxon>Pseudomonadota</taxon>
        <taxon>Alphaproteobacteria</taxon>
        <taxon>Rhodobacterales</taxon>
        <taxon>Paracoccaceae</taxon>
        <taxon>Amaricoccus</taxon>
    </lineage>
</organism>
<dbReference type="EMBL" id="VFRP01000007">
    <property type="protein sequence ID" value="TPE51498.1"/>
    <property type="molecule type" value="Genomic_DNA"/>
</dbReference>
<dbReference type="InterPro" id="IPR003333">
    <property type="entry name" value="CMAS"/>
</dbReference>
<comment type="similarity">
    <text evidence="1">Belongs to the CFA/CMAS family.</text>
</comment>